<dbReference type="GO" id="GO:0003723">
    <property type="term" value="F:RNA binding"/>
    <property type="evidence" value="ECO:0007669"/>
    <property type="project" value="InterPro"/>
</dbReference>
<dbReference type="EMBL" id="JAYKXH010000025">
    <property type="protein sequence ID" value="KAK7121970.1"/>
    <property type="molecule type" value="Genomic_DNA"/>
</dbReference>
<dbReference type="PANTHER" id="PTHR46516">
    <property type="entry name" value="TRNA-SPECIFIC ADENOSINE DEAMINASE 1"/>
    <property type="match status" value="1"/>
</dbReference>
<gene>
    <name evidence="14" type="ORF">R3I93_022916</name>
</gene>
<evidence type="ECO:0000256" key="1">
    <source>
        <dbReference type="ARBA" id="ARBA00022694"/>
    </source>
</evidence>
<evidence type="ECO:0000256" key="6">
    <source>
        <dbReference type="ARBA" id="ARBA00037784"/>
    </source>
</evidence>
<dbReference type="Pfam" id="PF02137">
    <property type="entry name" value="A_deamin"/>
    <property type="match status" value="1"/>
</dbReference>
<evidence type="ECO:0000256" key="7">
    <source>
        <dbReference type="ARBA" id="ARBA00038326"/>
    </source>
</evidence>
<protein>
    <recommendedName>
        <fullName evidence="9">tRNA-specific adenosine deaminase 1</fullName>
        <ecNumber evidence="8">3.5.4.34</ecNumber>
    </recommendedName>
    <alternativeName>
        <fullName evidence="10">tRNA-specific adenosine-37 deaminase</fullName>
    </alternativeName>
</protein>
<proteinExistence type="inferred from homology"/>
<keyword evidence="3" id="KW-0378">Hydrolase</keyword>
<dbReference type="EC" id="3.5.4.34" evidence="8"/>
<evidence type="ECO:0000256" key="3">
    <source>
        <dbReference type="ARBA" id="ARBA00022801"/>
    </source>
</evidence>
<accession>A0AAN9C3F7</accession>
<keyword evidence="1" id="KW-0819">tRNA processing</keyword>
<keyword evidence="4" id="KW-0862">Zinc</keyword>
<dbReference type="SMART" id="SM00552">
    <property type="entry name" value="ADEAMc"/>
    <property type="match status" value="1"/>
</dbReference>
<comment type="cofactor">
    <cofactor evidence="5">
        <name>1D-myo-inositol hexakisphosphate</name>
        <dbReference type="ChEBI" id="CHEBI:58130"/>
    </cofactor>
</comment>
<comment type="similarity">
    <text evidence="7">Belongs to the ADAT1 family.</text>
</comment>
<evidence type="ECO:0000256" key="4">
    <source>
        <dbReference type="ARBA" id="ARBA00022833"/>
    </source>
</evidence>
<dbReference type="PANTHER" id="PTHR46516:SF1">
    <property type="entry name" value="TRNA-SPECIFIC ADENOSINE DEAMINASE 1"/>
    <property type="match status" value="1"/>
</dbReference>
<evidence type="ECO:0000259" key="13">
    <source>
        <dbReference type="PROSITE" id="PS50141"/>
    </source>
</evidence>
<sequence length="476" mass="52550">MWSPDEIASLCYNHFNKLPKRGKPEAGREWTLLAAVVLLTDSSDQKTVQKQVVSLGTGTKCIGQSAMSMKGDILNDSHAEVIARRGGVRYLTEQLHRAVTGQSSDVFCPGAGKGKWTVKPGVSFLFFTSQTPCGDASIFPTTGSQAQPCEPVKAAQNGESERRGLKRHAESELEETRQGPGMKTSDNHSSCRKSGDADEREVITGNKEHNQLNEVSYYQPDVKKVYPPDLHRTGAKCVPDGPTDPLKPGLLYHSVGVLRVKPGRGERTLSLSCSDKLTRWAVLGFQGALLSHYLQGPIYFSAVVVGKGPYNHQAMQRAMRTRCSHVRGLPSGFSIQAPELLQASLEFTHNHTHTESKHTHTQGRISPCGAAISWCAVSQHPLDVTANGYKQGVTKKALGTLQARSLISKVELFHSFLKLRAATEDAQLPETLRGNELRTYWDYKQAAGVYQQAWTQLRLQAFPLWLRGPRELLRFH</sequence>
<evidence type="ECO:0000256" key="12">
    <source>
        <dbReference type="SAM" id="MobiDB-lite"/>
    </source>
</evidence>
<feature type="domain" description="A to I editase" evidence="13">
    <location>
        <begin position="54"/>
        <end position="475"/>
    </location>
</feature>
<organism evidence="14 15">
    <name type="scientific">Phoxinus phoxinus</name>
    <name type="common">Eurasian minnow</name>
    <dbReference type="NCBI Taxonomy" id="58324"/>
    <lineage>
        <taxon>Eukaryota</taxon>
        <taxon>Metazoa</taxon>
        <taxon>Chordata</taxon>
        <taxon>Craniata</taxon>
        <taxon>Vertebrata</taxon>
        <taxon>Euteleostomi</taxon>
        <taxon>Actinopterygii</taxon>
        <taxon>Neopterygii</taxon>
        <taxon>Teleostei</taxon>
        <taxon>Ostariophysi</taxon>
        <taxon>Cypriniformes</taxon>
        <taxon>Leuciscidae</taxon>
        <taxon>Phoxininae</taxon>
        <taxon>Phoxinus</taxon>
    </lineage>
</organism>
<comment type="function">
    <text evidence="6">Specifically deaminates adenosine-37 to inosine in tRNA-Ala.</text>
</comment>
<feature type="compositionally biased region" description="Basic and acidic residues" evidence="12">
    <location>
        <begin position="193"/>
        <end position="210"/>
    </location>
</feature>
<dbReference type="GO" id="GO:0008033">
    <property type="term" value="P:tRNA processing"/>
    <property type="evidence" value="ECO:0007669"/>
    <property type="project" value="UniProtKB-KW"/>
</dbReference>
<evidence type="ECO:0000256" key="8">
    <source>
        <dbReference type="ARBA" id="ARBA00038940"/>
    </source>
</evidence>
<evidence type="ECO:0000256" key="11">
    <source>
        <dbReference type="ARBA" id="ARBA00047635"/>
    </source>
</evidence>
<dbReference type="AlphaFoldDB" id="A0AAN9C3F7"/>
<evidence type="ECO:0000256" key="2">
    <source>
        <dbReference type="ARBA" id="ARBA00022723"/>
    </source>
</evidence>
<reference evidence="14 15" key="1">
    <citation type="submission" date="2024-02" db="EMBL/GenBank/DDBJ databases">
        <title>Chromosome-level genome assembly of the Eurasian Minnow (Phoxinus phoxinus).</title>
        <authorList>
            <person name="Oriowo T.O."/>
            <person name="Martin S."/>
            <person name="Stange M."/>
            <person name="Chrysostomakis Y."/>
            <person name="Brown T."/>
            <person name="Winkler S."/>
            <person name="Kukowka S."/>
            <person name="Myers E.W."/>
            <person name="Bohne A."/>
        </authorList>
    </citation>
    <scope>NUCLEOTIDE SEQUENCE [LARGE SCALE GENOMIC DNA]</scope>
    <source>
        <strain evidence="14">ZFMK-TIS-60720</strain>
        <tissue evidence="14">Whole Organism</tissue>
    </source>
</reference>
<feature type="region of interest" description="Disordered" evidence="12">
    <location>
        <begin position="142"/>
        <end position="210"/>
    </location>
</feature>
<comment type="caution">
    <text evidence="14">The sequence shown here is derived from an EMBL/GenBank/DDBJ whole genome shotgun (WGS) entry which is preliminary data.</text>
</comment>
<evidence type="ECO:0000256" key="5">
    <source>
        <dbReference type="ARBA" id="ARBA00037026"/>
    </source>
</evidence>
<dbReference type="GO" id="GO:0046872">
    <property type="term" value="F:metal ion binding"/>
    <property type="evidence" value="ECO:0007669"/>
    <property type="project" value="UniProtKB-KW"/>
</dbReference>
<keyword evidence="15" id="KW-1185">Reference proteome</keyword>
<comment type="catalytic activity">
    <reaction evidence="11">
        <text>adenosine(37) in tRNA(Ala) + H2O + H(+) = inosine(37) in tRNA(Ala) + NH4(+)</text>
        <dbReference type="Rhea" id="RHEA:50968"/>
        <dbReference type="Rhea" id="RHEA-COMP:12855"/>
        <dbReference type="Rhea" id="RHEA-COMP:12856"/>
        <dbReference type="ChEBI" id="CHEBI:15377"/>
        <dbReference type="ChEBI" id="CHEBI:15378"/>
        <dbReference type="ChEBI" id="CHEBI:28938"/>
        <dbReference type="ChEBI" id="CHEBI:74411"/>
        <dbReference type="ChEBI" id="CHEBI:82852"/>
        <dbReference type="EC" id="3.5.4.34"/>
    </reaction>
</comment>
<name>A0AAN9C3F7_9TELE</name>
<evidence type="ECO:0000256" key="9">
    <source>
        <dbReference type="ARBA" id="ARBA00040502"/>
    </source>
</evidence>
<evidence type="ECO:0000256" key="10">
    <source>
        <dbReference type="ARBA" id="ARBA00041760"/>
    </source>
</evidence>
<feature type="compositionally biased region" description="Basic and acidic residues" evidence="12">
    <location>
        <begin position="159"/>
        <end position="177"/>
    </location>
</feature>
<dbReference type="GO" id="GO:0043829">
    <property type="term" value="F:tRNA-specific adenosine-37 deaminase activity"/>
    <property type="evidence" value="ECO:0007669"/>
    <property type="project" value="UniProtKB-EC"/>
</dbReference>
<evidence type="ECO:0000313" key="14">
    <source>
        <dbReference type="EMBL" id="KAK7121970.1"/>
    </source>
</evidence>
<evidence type="ECO:0000313" key="15">
    <source>
        <dbReference type="Proteomes" id="UP001364617"/>
    </source>
</evidence>
<keyword evidence="2" id="KW-0479">Metal-binding</keyword>
<dbReference type="Proteomes" id="UP001364617">
    <property type="component" value="Unassembled WGS sequence"/>
</dbReference>
<dbReference type="PROSITE" id="PS50141">
    <property type="entry name" value="A_DEAMIN_EDITASE"/>
    <property type="match status" value="1"/>
</dbReference>
<dbReference type="InterPro" id="IPR002466">
    <property type="entry name" value="A_deamin"/>
</dbReference>